<dbReference type="AlphaFoldDB" id="F0W1F7"/>
<dbReference type="InterPro" id="IPR015915">
    <property type="entry name" value="Kelch-typ_b-propeller"/>
</dbReference>
<accession>F0W1F7</accession>
<evidence type="ECO:0000313" key="1">
    <source>
        <dbReference type="EMBL" id="CCA14886.1"/>
    </source>
</evidence>
<name>F0W1F7_9STRA</name>
<dbReference type="EMBL" id="FR824052">
    <property type="protein sequence ID" value="CCA14886.1"/>
    <property type="molecule type" value="Genomic_DNA"/>
</dbReference>
<dbReference type="Gene3D" id="2.120.10.80">
    <property type="entry name" value="Kelch-type beta propeller"/>
    <property type="match status" value="1"/>
</dbReference>
<reference evidence="1" key="2">
    <citation type="submission" date="2011-02" db="EMBL/GenBank/DDBJ databases">
        <authorList>
            <person name="MacLean D."/>
        </authorList>
    </citation>
    <scope>NUCLEOTIDE SEQUENCE</scope>
</reference>
<dbReference type="HOGENOM" id="CLU_931952_0_0_1"/>
<gene>
    <name evidence="1" type="primary">AlNc14C7G926</name>
    <name evidence="1" type="ORF">ALNC14_010290</name>
</gene>
<reference evidence="1" key="1">
    <citation type="journal article" date="2011" name="PLoS Biol.">
        <title>Gene gain and loss during evolution of obligate parasitism in the white rust pathogen of Arabidopsis thaliana.</title>
        <authorList>
            <person name="Kemen E."/>
            <person name="Gardiner A."/>
            <person name="Schultz-Larsen T."/>
            <person name="Kemen A.C."/>
            <person name="Balmuth A.L."/>
            <person name="Robert-Seilaniantz A."/>
            <person name="Bailey K."/>
            <person name="Holub E."/>
            <person name="Studholme D.J."/>
            <person name="Maclean D."/>
            <person name="Jones J.D."/>
        </authorList>
    </citation>
    <scope>NUCLEOTIDE SEQUENCE</scope>
</reference>
<organism evidence="1">
    <name type="scientific">Albugo laibachii Nc14</name>
    <dbReference type="NCBI Taxonomy" id="890382"/>
    <lineage>
        <taxon>Eukaryota</taxon>
        <taxon>Sar</taxon>
        <taxon>Stramenopiles</taxon>
        <taxon>Oomycota</taxon>
        <taxon>Peronosporomycetes</taxon>
        <taxon>Albuginales</taxon>
        <taxon>Albuginaceae</taxon>
        <taxon>Albugo</taxon>
    </lineage>
</organism>
<protein>
    <submittedName>
        <fullName evidence="1">Uncharacterized protein AlNc14C7G926</fullName>
    </submittedName>
</protein>
<proteinExistence type="predicted"/>
<sequence length="299" mass="33955">MQLLKLLLTCSQEFTHLLIAMLNTDAIITLQSTCQHFYELLHECVEARCKRECLDTYLHSTLAASRVGIAVSSKWRSLYVAFRTLNLMRWVSCDLRSPAMAEALRLLKSDSHEYTADVENQLLLKSGGHYWFNVAEVSTEKISIVLEMEEPVPGHDKAQSTIEDALCLLSASQTHVVEIQRWERIRASGTKPCPRRYHSMTCLPNRKCRLDFFLQDDIDGKNGPESSMSGNICEDRSLSKQVLCGDQEVIARRILVFGGQSEGLPFSAYNDLYMLVITSIPMTEWIRISRTSSTKPQDQ</sequence>